<dbReference type="Proteomes" id="UP000299367">
    <property type="component" value="Unassembled WGS sequence"/>
</dbReference>
<sequence>MTTDFVATTTIYSWKQEDNRLARRRKRKSRRRQEGRRILEHIPQYSIESGEDKPVTAARKFIHAEGIMPPALLLVKRNEHTTDRYFWAEKGLFGAQYVEENHFLFPSLRSFESPTVTLPASVPVPVPASVPVPELVTELVPELVTELVPELVPELVTELVPELVAVSELVAVTVN</sequence>
<reference evidence="2" key="1">
    <citation type="submission" date="2019-02" db="EMBL/GenBank/DDBJ databases">
        <title>Draft genome sequence of Dolichospermum planctonicum NIES-80.</title>
        <authorList>
            <person name="Yamaguchi H."/>
            <person name="Suzuki S."/>
            <person name="Kawachi M."/>
        </authorList>
    </citation>
    <scope>NUCLEOTIDE SEQUENCE [LARGE SCALE GENOMIC DNA]</scope>
    <source>
        <strain evidence="2">NIES-80</strain>
    </source>
</reference>
<organism evidence="1 2">
    <name type="scientific">Dolichospermum planctonicum</name>
    <dbReference type="NCBI Taxonomy" id="136072"/>
    <lineage>
        <taxon>Bacteria</taxon>
        <taxon>Bacillati</taxon>
        <taxon>Cyanobacteriota</taxon>
        <taxon>Cyanophyceae</taxon>
        <taxon>Nostocales</taxon>
        <taxon>Aphanizomenonaceae</taxon>
        <taxon>Dolichospermum</taxon>
    </lineage>
</organism>
<dbReference type="Pfam" id="PF11352">
    <property type="entry name" value="DUF3155"/>
    <property type="match status" value="1"/>
</dbReference>
<evidence type="ECO:0000313" key="1">
    <source>
        <dbReference type="EMBL" id="GCL41162.1"/>
    </source>
</evidence>
<accession>A0A480A9D9</accession>
<dbReference type="EMBL" id="BJCF01000006">
    <property type="protein sequence ID" value="GCL41162.1"/>
    <property type="molecule type" value="Genomic_DNA"/>
</dbReference>
<proteinExistence type="predicted"/>
<evidence type="ECO:0008006" key="3">
    <source>
        <dbReference type="Google" id="ProtNLM"/>
    </source>
</evidence>
<protein>
    <recommendedName>
        <fullName evidence="3">DUF3155 domain-containing protein</fullName>
    </recommendedName>
</protein>
<comment type="caution">
    <text evidence="1">The sequence shown here is derived from an EMBL/GenBank/DDBJ whole genome shotgun (WGS) entry which is preliminary data.</text>
</comment>
<evidence type="ECO:0000313" key="2">
    <source>
        <dbReference type="Proteomes" id="UP000299367"/>
    </source>
</evidence>
<gene>
    <name evidence="1" type="ORF">NIES80_08560</name>
</gene>
<dbReference type="InterPro" id="IPR021498">
    <property type="entry name" value="DUF3155"/>
</dbReference>
<name>A0A480A9D9_9CYAN</name>
<dbReference type="AlphaFoldDB" id="A0A480A9D9"/>